<sequence>MLASVLATPMRPQFHHLQIPTPCAPKRSMDEEQLCLRLHKRLRIGSPTAARQLANGHYSQANSFLQQLHAEHLARRQQTPRPAAYPSPDASMTMTTQAWTAGGSAAQTDFAAMTHFVLSDVVQCSHGAQGRCLQCVGRLVQNVPLQVYSDWCSACSSPASSSTTPPPRPCATSVRELTFPATAALIACLSPEPGERLLHLCSGVARVVAAWALLVPRGMACGIERCAALHEAAVAAVEKMDAEVQSRVLLHNSNLLDSQNDWHQASTILVSGEALENSVAQVTAGLDRTQPGTRIASIGRPLGDPHGGPHALQLVRQVLYRTVGSGNA</sequence>
<protein>
    <submittedName>
        <fullName evidence="1">Uncharacterized protein</fullName>
    </submittedName>
</protein>
<gene>
    <name evidence="1" type="ORF">SPIL2461_LOCUS3879</name>
</gene>
<organism evidence="1 2">
    <name type="scientific">Symbiodinium pilosum</name>
    <name type="common">Dinoflagellate</name>
    <dbReference type="NCBI Taxonomy" id="2952"/>
    <lineage>
        <taxon>Eukaryota</taxon>
        <taxon>Sar</taxon>
        <taxon>Alveolata</taxon>
        <taxon>Dinophyceae</taxon>
        <taxon>Suessiales</taxon>
        <taxon>Symbiodiniaceae</taxon>
        <taxon>Symbiodinium</taxon>
    </lineage>
</organism>
<proteinExistence type="predicted"/>
<reference evidence="1" key="1">
    <citation type="submission" date="2021-02" db="EMBL/GenBank/DDBJ databases">
        <authorList>
            <person name="Dougan E. K."/>
            <person name="Rhodes N."/>
            <person name="Thang M."/>
            <person name="Chan C."/>
        </authorList>
    </citation>
    <scope>NUCLEOTIDE SEQUENCE</scope>
</reference>
<evidence type="ECO:0000313" key="2">
    <source>
        <dbReference type="Proteomes" id="UP000649617"/>
    </source>
</evidence>
<keyword evidence="2" id="KW-1185">Reference proteome</keyword>
<dbReference type="InterPro" id="IPR029063">
    <property type="entry name" value="SAM-dependent_MTases_sf"/>
</dbReference>
<dbReference type="Proteomes" id="UP000649617">
    <property type="component" value="Unassembled WGS sequence"/>
</dbReference>
<evidence type="ECO:0000313" key="1">
    <source>
        <dbReference type="EMBL" id="CAE7236862.1"/>
    </source>
</evidence>
<dbReference type="EMBL" id="CAJNIZ010004881">
    <property type="protein sequence ID" value="CAE7236862.1"/>
    <property type="molecule type" value="Genomic_DNA"/>
</dbReference>
<dbReference type="SUPFAM" id="SSF53335">
    <property type="entry name" value="S-adenosyl-L-methionine-dependent methyltransferases"/>
    <property type="match status" value="1"/>
</dbReference>
<dbReference type="AlphaFoldDB" id="A0A812L213"/>
<feature type="non-terminal residue" evidence="1">
    <location>
        <position position="328"/>
    </location>
</feature>
<dbReference type="Gene3D" id="3.40.50.150">
    <property type="entry name" value="Vaccinia Virus protein VP39"/>
    <property type="match status" value="1"/>
</dbReference>
<accession>A0A812L213</accession>
<name>A0A812L213_SYMPI</name>
<comment type="caution">
    <text evidence="1">The sequence shown here is derived from an EMBL/GenBank/DDBJ whole genome shotgun (WGS) entry which is preliminary data.</text>
</comment>
<dbReference type="OrthoDB" id="431389at2759"/>